<dbReference type="CDD" id="cd14498">
    <property type="entry name" value="DSP"/>
    <property type="match status" value="1"/>
</dbReference>
<dbReference type="AlphaFoldDB" id="A0A0C1HBM7"/>
<dbReference type="InterPro" id="IPR029021">
    <property type="entry name" value="Prot-tyrosine_phosphatase-like"/>
</dbReference>
<protein>
    <recommendedName>
        <fullName evidence="7">Protein-serine/threonine phosphatase</fullName>
    </recommendedName>
</protein>
<evidence type="ECO:0000256" key="2">
    <source>
        <dbReference type="ARBA" id="ARBA00022912"/>
    </source>
</evidence>
<dbReference type="PANTHER" id="PTHR10159:SF519">
    <property type="entry name" value="DUAL SPECIFICITY PROTEIN PHOSPHATASE MPK3"/>
    <property type="match status" value="1"/>
</dbReference>
<dbReference type="InterPro" id="IPR020422">
    <property type="entry name" value="TYR_PHOSPHATASE_DUAL_dom"/>
</dbReference>
<sequence>MPNTFIQKFTDKHLMIPDKMDINISQHFVELHQFIKEGTIEKHKVLVHCEAGISRSSTVLIFYLMKEHSLNLKDAYIHVRSKKENIRPNQSFFQQLINYEKSLFNTHSYSVMEYLIDQLLTGVLLVFQKMPFRMSLKKQIWI</sequence>
<gene>
    <name evidence="5" type="ORF">DB44_CN00040</name>
</gene>
<evidence type="ECO:0000313" key="6">
    <source>
        <dbReference type="Proteomes" id="UP000031465"/>
    </source>
</evidence>
<evidence type="ECO:0000259" key="4">
    <source>
        <dbReference type="PROSITE" id="PS50056"/>
    </source>
</evidence>
<dbReference type="PROSITE" id="PS50056">
    <property type="entry name" value="TYR_PHOSPHATASE_2"/>
    <property type="match status" value="1"/>
</dbReference>
<dbReference type="Proteomes" id="UP000031465">
    <property type="component" value="Unassembled WGS sequence"/>
</dbReference>
<dbReference type="EMBL" id="JSAN01000060">
    <property type="protein sequence ID" value="KIC72198.1"/>
    <property type="molecule type" value="Genomic_DNA"/>
</dbReference>
<evidence type="ECO:0000256" key="1">
    <source>
        <dbReference type="ARBA" id="ARBA00022801"/>
    </source>
</evidence>
<proteinExistence type="predicted"/>
<keyword evidence="2" id="KW-0904">Protein phosphatase</keyword>
<dbReference type="InterPro" id="IPR000387">
    <property type="entry name" value="Tyr_Pase_dom"/>
</dbReference>
<evidence type="ECO:0000313" key="5">
    <source>
        <dbReference type="EMBL" id="KIC72198.1"/>
    </source>
</evidence>
<evidence type="ECO:0008006" key="7">
    <source>
        <dbReference type="Google" id="ProtNLM"/>
    </source>
</evidence>
<dbReference type="GO" id="GO:0004721">
    <property type="term" value="F:phosphoprotein phosphatase activity"/>
    <property type="evidence" value="ECO:0007669"/>
    <property type="project" value="UniProtKB-KW"/>
</dbReference>
<keyword evidence="1" id="KW-0378">Hydrolase</keyword>
<evidence type="ECO:0000259" key="3">
    <source>
        <dbReference type="PROSITE" id="PS50054"/>
    </source>
</evidence>
<comment type="caution">
    <text evidence="5">The sequence shown here is derived from an EMBL/GenBank/DDBJ whole genome shotgun (WGS) entry which is preliminary data.</text>
</comment>
<dbReference type="SUPFAM" id="SSF52799">
    <property type="entry name" value="(Phosphotyrosine protein) phosphatases II"/>
    <property type="match status" value="1"/>
</dbReference>
<dbReference type="InterPro" id="IPR000340">
    <property type="entry name" value="Dual-sp_phosphatase_cat-dom"/>
</dbReference>
<dbReference type="GO" id="GO:0005737">
    <property type="term" value="C:cytoplasm"/>
    <property type="evidence" value="ECO:0007669"/>
    <property type="project" value="TreeGrafter"/>
</dbReference>
<feature type="domain" description="Tyrosine specific protein phosphatases" evidence="4">
    <location>
        <begin position="26"/>
        <end position="94"/>
    </location>
</feature>
<accession>A0A0C1HBM7</accession>
<name>A0A0C1HBM7_9BACT</name>
<feature type="domain" description="Tyrosine-protein phosphatase" evidence="3">
    <location>
        <begin position="1"/>
        <end position="105"/>
    </location>
</feature>
<reference evidence="5 6" key="1">
    <citation type="journal article" date="2014" name="Mol. Biol. Evol.">
        <title>Massive expansion of Ubiquitination-related gene families within the Chlamydiae.</title>
        <authorList>
            <person name="Domman D."/>
            <person name="Collingro A."/>
            <person name="Lagkouvardos I."/>
            <person name="Gehre L."/>
            <person name="Weinmaier T."/>
            <person name="Rattei T."/>
            <person name="Subtil A."/>
            <person name="Horn M."/>
        </authorList>
    </citation>
    <scope>NUCLEOTIDE SEQUENCE [LARGE SCALE GENOMIC DNA]</scope>
    <source>
        <strain evidence="5 6">EI2</strain>
    </source>
</reference>
<organism evidence="5 6">
    <name type="scientific">Candidatus Protochlamydia amoebophila</name>
    <dbReference type="NCBI Taxonomy" id="362787"/>
    <lineage>
        <taxon>Bacteria</taxon>
        <taxon>Pseudomonadati</taxon>
        <taxon>Chlamydiota</taxon>
        <taxon>Chlamydiia</taxon>
        <taxon>Parachlamydiales</taxon>
        <taxon>Parachlamydiaceae</taxon>
        <taxon>Candidatus Protochlamydia</taxon>
    </lineage>
</organism>
<dbReference type="InterPro" id="IPR016130">
    <property type="entry name" value="Tyr_Pase_AS"/>
</dbReference>
<dbReference type="PANTHER" id="PTHR10159">
    <property type="entry name" value="DUAL SPECIFICITY PROTEIN PHOSPHATASE"/>
    <property type="match status" value="1"/>
</dbReference>
<dbReference type="PROSITE" id="PS00383">
    <property type="entry name" value="TYR_PHOSPHATASE_1"/>
    <property type="match status" value="1"/>
</dbReference>
<dbReference type="PROSITE" id="PS50054">
    <property type="entry name" value="TYR_PHOSPHATASE_DUAL"/>
    <property type="match status" value="1"/>
</dbReference>
<dbReference type="Gene3D" id="3.90.190.10">
    <property type="entry name" value="Protein tyrosine phosphatase superfamily"/>
    <property type="match status" value="1"/>
</dbReference>
<dbReference type="Pfam" id="PF00782">
    <property type="entry name" value="DSPc"/>
    <property type="match status" value="1"/>
</dbReference>
<dbReference type="SMART" id="SM00195">
    <property type="entry name" value="DSPc"/>
    <property type="match status" value="1"/>
</dbReference>